<dbReference type="GO" id="GO:0016787">
    <property type="term" value="F:hydrolase activity"/>
    <property type="evidence" value="ECO:0007669"/>
    <property type="project" value="InterPro"/>
</dbReference>
<dbReference type="Pfam" id="PF04909">
    <property type="entry name" value="Amidohydro_2"/>
    <property type="match status" value="1"/>
</dbReference>
<name>A0A6M1LND9_9PROT</name>
<gene>
    <name evidence="2" type="ORF">G3576_17765</name>
</gene>
<dbReference type="InterPro" id="IPR006680">
    <property type="entry name" value="Amidohydro-rel"/>
</dbReference>
<comment type="caution">
    <text evidence="2">The sequence shown here is derived from an EMBL/GenBank/DDBJ whole genome shotgun (WGS) entry which is preliminary data.</text>
</comment>
<feature type="domain" description="Amidohydrolase-related" evidence="1">
    <location>
        <begin position="205"/>
        <end position="462"/>
    </location>
</feature>
<dbReference type="RefSeq" id="WP_164695784.1">
    <property type="nucleotide sequence ID" value="NZ_JAAIKB010000007.1"/>
</dbReference>
<evidence type="ECO:0000313" key="2">
    <source>
        <dbReference type="EMBL" id="NGM21876.1"/>
    </source>
</evidence>
<dbReference type="PANTHER" id="PTHR42889:SF1">
    <property type="entry name" value="BLR3681 PROTEIN"/>
    <property type="match status" value="1"/>
</dbReference>
<dbReference type="EMBL" id="JAAIKB010000007">
    <property type="protein sequence ID" value="NGM21876.1"/>
    <property type="molecule type" value="Genomic_DNA"/>
</dbReference>
<reference evidence="2 3" key="2">
    <citation type="submission" date="2020-03" db="EMBL/GenBank/DDBJ databases">
        <title>Roseomonas stagni sp. nov., isolated from pond water in Japan.</title>
        <authorList>
            <person name="Furuhata K."/>
            <person name="Miyamoto H."/>
            <person name="Goto K."/>
        </authorList>
    </citation>
    <scope>NUCLEOTIDE SEQUENCE [LARGE SCALE GENOMIC DNA]</scope>
    <source>
        <strain evidence="2 3">PeD5</strain>
    </source>
</reference>
<protein>
    <submittedName>
        <fullName evidence="2">Amidohydrolase family protein</fullName>
    </submittedName>
</protein>
<dbReference type="Gene3D" id="3.20.20.140">
    <property type="entry name" value="Metal-dependent hydrolases"/>
    <property type="match status" value="1"/>
</dbReference>
<accession>A0A6M1LND9</accession>
<sequence>MTGFLTEDDLAALQPADEAMFPSPIPTQVIASDEFWPMPQNDRQKRVEARIKAMADEIAPKQGMTRRRYLQTAAGMAAAFLAMNEEYGPLYGVSRAEAQTPGAAEARAATLADQFIMDVHTHFLRPDTRLMTFVEARRNVGRAGWNPQIKVEEQTIQSLMEANWFKEMFLDSDTKVALISGAPSEDPRDWFLTNDMKFDARKRVNDAAGGTRRVLSHGIFTPGQPGWMEEVERCITELNVDSFKGYTVGDNTNKHLAQHPWRMDDERLMYPFYERILRAGKGIVCVHKGLYPQQVTDRFPHLLPFAGVDDVGKAAKDWPQIKFVIYHSAYRWTGGGGAGTGVEQFARTGRVDWTTDLAEIPSKYGVTNVYGDLGQIFAQTTVIEPGLCAALMGTLIRGLGADHVVWGTDAVWTGSPQWQIEALRRLEIPEAMQRQHGFAPLGDADGPVKRMIFGETSARMYNYQRRADLQHDNVAKAKAEYAARGGERSNLAYGYVIRNPGLETIVS</sequence>
<dbReference type="Proteomes" id="UP000475385">
    <property type="component" value="Unassembled WGS sequence"/>
</dbReference>
<evidence type="ECO:0000313" key="3">
    <source>
        <dbReference type="Proteomes" id="UP000475385"/>
    </source>
</evidence>
<dbReference type="SUPFAM" id="SSF51556">
    <property type="entry name" value="Metallo-dependent hydrolases"/>
    <property type="match status" value="1"/>
</dbReference>
<proteinExistence type="predicted"/>
<keyword evidence="3" id="KW-1185">Reference proteome</keyword>
<organism evidence="2 3">
    <name type="scientific">Falsiroseomonas algicola</name>
    <dbReference type="NCBI Taxonomy" id="2716930"/>
    <lineage>
        <taxon>Bacteria</taxon>
        <taxon>Pseudomonadati</taxon>
        <taxon>Pseudomonadota</taxon>
        <taxon>Alphaproteobacteria</taxon>
        <taxon>Acetobacterales</taxon>
        <taxon>Roseomonadaceae</taxon>
        <taxon>Falsiroseomonas</taxon>
    </lineage>
</organism>
<dbReference type="InterPro" id="IPR032466">
    <property type="entry name" value="Metal_Hydrolase"/>
</dbReference>
<dbReference type="PANTHER" id="PTHR42889">
    <property type="entry name" value="BLR3681 PROTEIN"/>
    <property type="match status" value="1"/>
</dbReference>
<evidence type="ECO:0000259" key="1">
    <source>
        <dbReference type="Pfam" id="PF04909"/>
    </source>
</evidence>
<dbReference type="AlphaFoldDB" id="A0A6M1LND9"/>
<reference evidence="2 3" key="1">
    <citation type="submission" date="2020-02" db="EMBL/GenBank/DDBJ databases">
        <authorList>
            <person name="Kim H.M."/>
            <person name="Jeon C.O."/>
        </authorList>
    </citation>
    <scope>NUCLEOTIDE SEQUENCE [LARGE SCALE GENOMIC DNA]</scope>
    <source>
        <strain evidence="2 3">PeD5</strain>
    </source>
</reference>